<reference evidence="2" key="1">
    <citation type="submission" date="2016-12" db="EMBL/GenBank/DDBJ databases">
        <authorList>
            <person name="Varghese N."/>
            <person name="Submissions S."/>
        </authorList>
    </citation>
    <scope>NUCLEOTIDE SEQUENCE [LARGE SCALE GENOMIC DNA]</scope>
    <source>
        <strain evidence="2">DSM 25035</strain>
    </source>
</reference>
<sequence>MENTMSKFLTPLLLIVGVIFLNSCAKKTVLYQADGKMEDFSPVYADFDYLSAKAKIVIEEESGKITRGTMNLRAKKDSVLWFTISPGMGMEAVRGLITSEKIQIKDRIGKEDVNLTFAEFENYYGLKLSLDLFQNLLWANPPYRFDYSDRLLRVGKSYEMTQVREQVRYFSKVDVNSAKVSELVSNSLDDRGSLLASYATYQDIEGKPFPADVLYKLAYKLPEGTQNTIINLEWVSIDPQSTPLSFPFRF</sequence>
<evidence type="ECO:0008006" key="3">
    <source>
        <dbReference type="Google" id="ProtNLM"/>
    </source>
</evidence>
<evidence type="ECO:0000313" key="2">
    <source>
        <dbReference type="Proteomes" id="UP000184609"/>
    </source>
</evidence>
<dbReference type="Pfam" id="PF14125">
    <property type="entry name" value="DUF4292"/>
    <property type="match status" value="1"/>
</dbReference>
<gene>
    <name evidence="1" type="ORF">SAMN04488108_2374</name>
</gene>
<dbReference type="Proteomes" id="UP000184609">
    <property type="component" value="Unassembled WGS sequence"/>
</dbReference>
<evidence type="ECO:0000313" key="1">
    <source>
        <dbReference type="EMBL" id="SHO62877.1"/>
    </source>
</evidence>
<dbReference type="EMBL" id="FRXN01000003">
    <property type="protein sequence ID" value="SHO62877.1"/>
    <property type="molecule type" value="Genomic_DNA"/>
</dbReference>
<keyword evidence="2" id="KW-1185">Reference proteome</keyword>
<dbReference type="AlphaFoldDB" id="A0A1M7ZDB7"/>
<dbReference type="InterPro" id="IPR025634">
    <property type="entry name" value="DUF4292"/>
</dbReference>
<proteinExistence type="predicted"/>
<organism evidence="1 2">
    <name type="scientific">Algoriphagus zhangzhouensis</name>
    <dbReference type="NCBI Taxonomy" id="1073327"/>
    <lineage>
        <taxon>Bacteria</taxon>
        <taxon>Pseudomonadati</taxon>
        <taxon>Bacteroidota</taxon>
        <taxon>Cytophagia</taxon>
        <taxon>Cytophagales</taxon>
        <taxon>Cyclobacteriaceae</taxon>
        <taxon>Algoriphagus</taxon>
    </lineage>
</organism>
<protein>
    <recommendedName>
        <fullName evidence="3">DUF4292 domain-containing protein</fullName>
    </recommendedName>
</protein>
<name>A0A1M7ZDB7_9BACT</name>
<dbReference type="STRING" id="1073327.SAMN04488108_2374"/>
<accession>A0A1M7ZDB7</accession>